<dbReference type="InterPro" id="IPR049158">
    <property type="entry name" value="PfEMP1_CIDRalpha1_dom"/>
</dbReference>
<dbReference type="InterPro" id="IPR029211">
    <property type="entry name" value="PfEMP1_ATS"/>
</dbReference>
<feature type="transmembrane region" description="Helical" evidence="3">
    <location>
        <begin position="3930"/>
        <end position="3953"/>
    </location>
</feature>
<feature type="region of interest" description="Disordered" evidence="2">
    <location>
        <begin position="1568"/>
        <end position="1597"/>
    </location>
</feature>
<dbReference type="FunFam" id="1.20.58.830:FF:000021">
    <property type="entry name" value="Erythrocyte membrane protein 1, PfEMP1"/>
    <property type="match status" value="1"/>
</dbReference>
<feature type="region of interest" description="Disordered" evidence="2">
    <location>
        <begin position="756"/>
        <end position="779"/>
    </location>
</feature>
<dbReference type="Pfam" id="PF21807">
    <property type="entry name" value="PfEMP1_CIDRalpha1_dom"/>
    <property type="match status" value="1"/>
</dbReference>
<accession>W7JX87</accession>
<dbReference type="Pfam" id="PF18562">
    <property type="entry name" value="CIDR1_gamma"/>
    <property type="match status" value="1"/>
</dbReference>
<feature type="domain" description="Duffy-antigen binding" evidence="5">
    <location>
        <begin position="835"/>
        <end position="1012"/>
    </location>
</feature>
<dbReference type="Pfam" id="PF15445">
    <property type="entry name" value="ATS"/>
    <property type="match status" value="1"/>
</dbReference>
<feature type="domain" description="PfEMP1 CIDRalpha1" evidence="8">
    <location>
        <begin position="502"/>
        <end position="554"/>
    </location>
</feature>
<proteinExistence type="predicted"/>
<feature type="domain" description="Duffy-binding-like" evidence="4">
    <location>
        <begin position="3055"/>
        <end position="3199"/>
    </location>
</feature>
<dbReference type="Pfam" id="PF22672">
    <property type="entry name" value="DBL_C"/>
    <property type="match status" value="4"/>
</dbReference>
<evidence type="ECO:0000256" key="3">
    <source>
        <dbReference type="SAM" id="Phobius"/>
    </source>
</evidence>
<dbReference type="Gene3D" id="1.20.1310.20">
    <property type="entry name" value="Duffy-antigen binding domain"/>
    <property type="match status" value="6"/>
</dbReference>
<protein>
    <recommendedName>
        <fullName evidence="12">Erythrocyte membrane protein 1</fullName>
    </recommendedName>
</protein>
<evidence type="ECO:0000259" key="8">
    <source>
        <dbReference type="Pfam" id="PF21807"/>
    </source>
</evidence>
<dbReference type="InterPro" id="IPR004258">
    <property type="entry name" value="DBL"/>
</dbReference>
<gene>
    <name evidence="10" type="ORF">C923_03190</name>
</gene>
<feature type="domain" description="Cysteine-rich interdomain region 1 gamma" evidence="7">
    <location>
        <begin position="2989"/>
        <end position="3038"/>
    </location>
</feature>
<feature type="domain" description="Duffy-antigen binding" evidence="5">
    <location>
        <begin position="2038"/>
        <end position="2198"/>
    </location>
</feature>
<dbReference type="Proteomes" id="UP000030697">
    <property type="component" value="Unassembled WGS sequence"/>
</dbReference>
<reference evidence="10 11" key="1">
    <citation type="submission" date="2013-02" db="EMBL/GenBank/DDBJ databases">
        <title>The Genome Sequence of Plasmodium falciparum UGT5.1.</title>
        <authorList>
            <consortium name="The Broad Institute Genome Sequencing Platform"/>
            <consortium name="The Broad Institute Genome Sequencing Center for Infectious Disease"/>
            <person name="Neafsey D."/>
            <person name="Cheeseman I."/>
            <person name="Volkman S."/>
            <person name="Adams J."/>
            <person name="Walker B."/>
            <person name="Young S.K."/>
            <person name="Zeng Q."/>
            <person name="Gargeya S."/>
            <person name="Fitzgerald M."/>
            <person name="Haas B."/>
            <person name="Abouelleil A."/>
            <person name="Alvarado L."/>
            <person name="Arachchi H.M."/>
            <person name="Berlin A.M."/>
            <person name="Chapman S.B."/>
            <person name="Dewar J."/>
            <person name="Goldberg J."/>
            <person name="Griggs A."/>
            <person name="Gujja S."/>
            <person name="Hansen M."/>
            <person name="Howarth C."/>
            <person name="Imamovic A."/>
            <person name="Larimer J."/>
            <person name="McCowan C."/>
            <person name="Murphy C."/>
            <person name="Neiman D."/>
            <person name="Pearson M."/>
            <person name="Priest M."/>
            <person name="Roberts A."/>
            <person name="Saif S."/>
            <person name="Shea T."/>
            <person name="Sisk P."/>
            <person name="Sykes S."/>
            <person name="Wortman J."/>
            <person name="Nusbaum C."/>
            <person name="Birren B."/>
        </authorList>
    </citation>
    <scope>NUCLEOTIDE SEQUENCE [LARGE SCALE GENOMIC DNA]</scope>
    <source>
        <strain evidence="10 11">UGT5.1</strain>
    </source>
</reference>
<dbReference type="Gene3D" id="1.10.1900.40">
    <property type="entry name" value="Acidic terminal segments, variant surface antigen of PfEMP1"/>
    <property type="match status" value="2"/>
</dbReference>
<feature type="compositionally biased region" description="Acidic residues" evidence="2">
    <location>
        <begin position="2439"/>
        <end position="2450"/>
    </location>
</feature>
<dbReference type="GO" id="GO:0046789">
    <property type="term" value="F:host cell surface receptor binding"/>
    <property type="evidence" value="ECO:0007669"/>
    <property type="project" value="InterPro"/>
</dbReference>
<dbReference type="FunFam" id="1.20.1310.20:FF:000023">
    <property type="entry name" value="Erythrocyte membrane protein 1, PfEMP1"/>
    <property type="match status" value="1"/>
</dbReference>
<evidence type="ECO:0000313" key="10">
    <source>
        <dbReference type="EMBL" id="EWC76141.1"/>
    </source>
</evidence>
<evidence type="ECO:0000313" key="11">
    <source>
        <dbReference type="Proteomes" id="UP000030697"/>
    </source>
</evidence>
<dbReference type="InterPro" id="IPR006373">
    <property type="entry name" value="VSA_Rifin"/>
</dbReference>
<evidence type="ECO:0000259" key="4">
    <source>
        <dbReference type="Pfam" id="PF03011"/>
    </source>
</evidence>
<keyword evidence="3" id="KW-1133">Transmembrane helix</keyword>
<keyword evidence="3" id="KW-0812">Transmembrane</keyword>
<dbReference type="InterPro" id="IPR042202">
    <property type="entry name" value="Duffy-ag-bd_sf"/>
</dbReference>
<dbReference type="OrthoDB" id="10663142at2759"/>
<sequence>MGGNSSKVAPTYFTNESYNSTRNILENLAKDIKGNVSNDAKKKGISLKGYLRQAKFHHPFSEHRPNYKTPFDLDYRFHTNVWKDKAYERDPCYGRQAKNNSNLEGAVCTNSKIKGNENKISDTGACAPYRRIHLCDYNLEHIHEGNVITTDDLLGNVLVMAKSEGESIVNSNAHNGMLNVCTLLARSFADIGDIIRGKDLYLGNNESEKKKKEELQENLVNIFKKFKDRYVELKNVPIDDIREYWWALNREDVWKALTCSAPYNAHYFIKSSASDQSFSNPKCGHGDNEVLTNLDYVPQFLRWFEEWAEHFCLVRKYKLEKVKEACRGKTGGMYCSHNGCDCEKTIGKIRHFVWDHKCNKCSIECGRYENWMKDQKLEFQKQVKKYEKEINVHNSIHDSTNNNINNKYYKDFYDKLKHENYGTVDKFINLLNEGRYCKEQVEEKISLDFNSSVDETFSRSQYCQVCPDCGVVCKNGTCKEKPNDGNCGKNVNYIPPPGVNPTDINVIYSGNEQSDITQKLKDFCTDPSKDMGKNYENWQCYYKNGDDNKCQMTSLTQTDEKHRYVMTFHAFFDFWVRNLLMDTISWETDLRNCLNNTGITECDNECNKNCKCFQSWVDKKEIEWKNVKNVLGNQNKTLDNFYKKLNGLFEGYFFQVIYKFNQDETKWNKLKENLKKKIDFSKGKADGKNSEGAVELLLEYLKEKATICKDNNTNEGCASSKKLKTNPCGKNTKTGSDKVISVKQIAQYYKRKAHAQLEESGSRRALKGDASQGKYSRTGRASDFNNNLCGITQKHSNAHGNKSRNPCYGKNPERFNIGKDWSHLDKKQKSSYTDVYLPQRREHMCTSNLENLNTKNRGLSNSSIASNSLLGDVLLAAKYEANFIKKKYNHDNNPKGFMDKATICRAMKYSFADIGDIIRGRDLWERNGDMVKLETNLKKIFKNIKDKLPGDIQEKYKEDKEPYTKLREDWWEANRDQVWKAMQCPTTTKPAVIIIKCGTDTPLMDYIPQRLRWMTEWAEWYCKAQSKEYKTLEDTCSECKKKDKDCTKNTEECNKCKKACSEYKNKIKEWADQWKQMEGKYKKLYEHARVDIAANGGLNTSTAIKDNEDKPVIEFLFELYKENGGEIGNPAVARATVNGISTVDTTPTVYSTAAGYIHQEATMNCHKQTQFCEKKHGEIPSSDTEADPTYAFRDKPHDYDYALGCDQRDKLAPESKKTKKEAPATPALCDKVKTLLDQSKGGTVRINGCNPKEEPFIWKCEHSLFQNGNHGACMPPRRQKLCINDLKSLTNDSSEEELRKAFINCAAKEIHFSWKKYEDDKQKETPKYDAREELRKGKIPEDFKRQMFYTFGDYRDLCLGKDIGSHVDTKNISTNVQNILEKQNGQHRVPKLTADDWWEKNAESIWQGMLCALSYDTTKKNMDYEAQKELNSNYNYNTIKDDLADFATRPQFLRWFIEWSDEFCREQKKQLDILKEKCPDDTCTKGQESKKEPCKNACEKYQQWLKDWKENYKTQSEKYFKDKAGGKFQSTSAKDEVTASQYAYGYLNKALTKLCGNGNCKCMDGESKETTGQPDNSHNSSMPASLDEEPEEVKGRCKCPPPPDACKIVDGILNGKSATDYIEGCKERDDKTNPYSPWNCDKIKRGEEGACMPPRRQKLCVISLQYFTPKTSDGLRKAFIECAAIETHFLWKYYKTKNPEAEDELKKGTIPEKFKRQMFYTFGDYRDLCLDKNIGNDVSVVENYIKDVLTDSTKNGETQTTADDWWKKIEKEVWDGMLCALEKAAGKTGALTTKYPYTYSTVRFSDDKNAPTLEEFAKRPQFLRWMIEWGDDFCKKQSLAYKELVDGCNGYKCNGKNGKHSKKEKCRKACEAYKKLIEKWKPEWEKQSGKYDKLYQKTQNGANDSPEEEKHVVEYLSKLIKTRGTSDSNTYDSAGKYVNQKGYVSDCQQQTDFTTSTNNKHYAFEPYPYDHEDKCNCKDDTRTQEKKKEYDDVCNTVKKLIGDNNGMSGRIESCNPKTEGPYPEWKCGDKKLVTDDNVCMPPRRQKLCVSSLTQEGKIKNKEDIRTHFINCASIETHFAWHRYKNHNANADSELKTGKIPEGFKKQMYYTFADFRDIFFGTDISSCPNIKKASENIKEILKKGNEQKNETQMLDKWNNSYGPKIWHGMLCALEKAGGKGNIKSTYTYNKVTFSDDKTTTLEEFAKRPQFLRWMTEWGEDFCKKRKEKVDKLVEQCRGCDVSDSTGGGDTKTCEKDSQGCKKCTKECETYQGWLKDWKDNYNKQKDKFKIDKKNDADAKTSEHAYQYLGKKLKNITCTSATTRVNCDYKCMDQRSSTDGMPASLDEEPQEVKGKCSCKPPPKKPEVPPARPPPEPPRYVRHDYRARSERGEDGPLPLPLPPPKKTPASRGRSLKPPAQPPPPINPAGRSLPPADRTGDLSDSEEEEGEGEEETAKESATEQDGGNEENVDQEGSVPELPGPAGPQVNVCNIVSKILTKDALQDACKQKYDGKYYGWRCVNTTGSAEGEAASSNPRVRRSAPSGSKSDASGSICVPPRRRKLYVGELTKWASGNTQAAVSPPEGASPSNPRADGLREAFIQSAAIETFFLWHKYKMDKEIEKKEKEAAQGKVHELKDDNDEAQNQLKKGIIPEEFKRQMFYTLADYRDICIGVKDDDVIKALKDSGDKNIDTITNKIKQILDGDNYKPDSVSQQQPSGDKREKWWDDYAKYIWDGMLCALSYDTTNKNMYPELRKKLTTDTTYKYNDVTFKGGFNDNTTKLINFVKRPTYFRWLEEWGEEFCRKRIHKLDIIKKDCRGKEGDEKCSGDGFKCTQIVENENGTITGLDCPGCAKYCGFYKKWIEKKKEEFTEQEKAYGGQKKQNCKEGSDKAESDNGVCGTVTTCDTAGDFLERLKIRSCKKDNDSGEDNKGNGYIDFNDKEKTFGHETYCDPCAQFTVKCQKDKCRGDGTKANCSRGTITTGNFNTMGQPTEINMLVSDNGGTEFTGDLEDCNGKGIFKSIKENKWKCRNFCGYVVCKPEQGNENENKSQILLFNALLKRWVEYFFEDYNKIRKKLKPCMNSSEGSPCIKGCEQKCKKCVQQWITKKREEWEEIKKHYLKQYENTDSADSFPVKTFLEELIPQITDANDKKQIIKLSKFDNSCGCSAKPNSERNDGHKDAIDCMLNKLQQKAEKCQQDHKPSDETHQTQCQNLSPVEDEDDTLHEEIQVKAPNICPTPPKPQAEEKGGCKTDAPQPDVKEEEEEKEEETDKEDEEEEEEEEDEEDEAEEEEDEEEEAEEDDEDEAVTHTSSPSEPQPKGLPREFPSTQLKNAMLFSTILWMVGIGFAAFTYFFLKKKPKSPVDLIRVLDIHKGDYGMPTLKSKNRYIPYRSGQYQGKTYIYMEGDSSGDDDKYAFMSDTTDITSSESEYEELDINDIYVPDSPKYKTLIEVVLEPSKSDGNIPHSGDGNTLGDDMVPTTNTFTDEEWNELKDDFISQYIQSEPLDVPQYDVSTELPMNIGGNVLDVGMEEKPFITSIHDRDLYTGEEISYNINMSTNTNNDIPKYVSNNVYSGIDLINDTLSGNKHIDIYDEVLKRKENELFGTNHVKQTSIHSVAKNTYSDDAITNKINLFHKWLDRHRDMCEKNHYITRTPKATTRTLCECELYAPSNYDNDPEMKEVMDNFNRQTQQRFHEYDDRMKTTRQKCKDKCDKEIQKIILKDKIDKELTEKFATLQTDIQSDSIPTCVCEKSLADKTEKFCLNCGYGLGSVAPNIGLLGGPGIYVWKIAALATAKELAEKAGAAAGEAARIKEGINAVIAELRALGIEKFGGSALKFVFDETNYTEVLFINNIVYTEYHRSCDGPLLRASETICRKMIGKVIYKESATEEAAIESTVKAMVLETKTVADAAAETATQEVTSAAIKTNTAAVNATYSSCHTAIIASIVAILIIVLVMKKKNEEKTPIYQIIERIDMFCYIDFGRKFGTRTVFL</sequence>
<feature type="domain" description="Duffy-binding-like" evidence="9">
    <location>
        <begin position="2794"/>
        <end position="2945"/>
    </location>
</feature>
<feature type="region of interest" description="Disordered" evidence="2">
    <location>
        <begin position="2523"/>
        <end position="2552"/>
    </location>
</feature>
<dbReference type="InterPro" id="IPR008602">
    <property type="entry name" value="Duffy-antigen-binding"/>
</dbReference>
<dbReference type="GO" id="GO:0016020">
    <property type="term" value="C:membrane"/>
    <property type="evidence" value="ECO:0007669"/>
    <property type="project" value="InterPro"/>
</dbReference>
<keyword evidence="3" id="KW-0472">Membrane</keyword>
<feature type="compositionally biased region" description="Pro residues" evidence="2">
    <location>
        <begin position="2365"/>
        <end position="2375"/>
    </location>
</feature>
<feature type="domain" description="Duffy-binding-like" evidence="9">
    <location>
        <begin position="1828"/>
        <end position="1957"/>
    </location>
</feature>
<dbReference type="FunFam" id="1.20.58.1930:FF:000001">
    <property type="entry name" value="Erythrocyte membrane protein 1, PfEMP1"/>
    <property type="match status" value="1"/>
</dbReference>
<dbReference type="Gene3D" id="1.20.58.1930">
    <property type="match status" value="2"/>
</dbReference>
<dbReference type="Pfam" id="PF05424">
    <property type="entry name" value="Duffy_binding"/>
    <property type="match status" value="6"/>
</dbReference>
<feature type="domain" description="Duffy-antigen binding" evidence="5">
    <location>
        <begin position="1649"/>
        <end position="1804"/>
    </location>
</feature>
<evidence type="ECO:0008006" key="12">
    <source>
        <dbReference type="Google" id="ProtNLM"/>
    </source>
</evidence>
<feature type="domain" description="Duffy-antigen binding" evidence="5">
    <location>
        <begin position="1271"/>
        <end position="1454"/>
    </location>
</feature>
<dbReference type="InterPro" id="IPR054595">
    <property type="entry name" value="DBL_C"/>
</dbReference>
<feature type="region of interest" description="Disordered" evidence="2">
    <location>
        <begin position="2334"/>
        <end position="2485"/>
    </location>
</feature>
<feature type="compositionally biased region" description="Polar residues" evidence="2">
    <location>
        <begin position="2523"/>
        <end position="2533"/>
    </location>
</feature>
<feature type="domain" description="Duffy-binding-like" evidence="9">
    <location>
        <begin position="2215"/>
        <end position="2332"/>
    </location>
</feature>
<dbReference type="EMBL" id="KE124601">
    <property type="protein sequence ID" value="EWC76141.1"/>
    <property type="molecule type" value="Genomic_DNA"/>
</dbReference>
<dbReference type="InterPro" id="IPR044932">
    <property type="entry name" value="PfEMP1_ATS_sf"/>
</dbReference>
<evidence type="ECO:0000259" key="9">
    <source>
        <dbReference type="Pfam" id="PF22672"/>
    </source>
</evidence>
<dbReference type="InterPro" id="IPR041480">
    <property type="entry name" value="CIDR1_gamma"/>
</dbReference>
<feature type="transmembrane region" description="Helical" evidence="3">
    <location>
        <begin position="3330"/>
        <end position="3352"/>
    </location>
</feature>
<evidence type="ECO:0000256" key="1">
    <source>
        <dbReference type="SAM" id="Coils"/>
    </source>
</evidence>
<dbReference type="Gene3D" id="1.20.58.830">
    <property type="match status" value="6"/>
</dbReference>
<dbReference type="FunFam" id="1.20.58.1930:FF:000002">
    <property type="entry name" value="Erythrocyte membrane protein 1, PfEMP1"/>
    <property type="match status" value="1"/>
</dbReference>
<dbReference type="SUPFAM" id="SSF140924">
    <property type="entry name" value="Duffy binding domain-like"/>
    <property type="match status" value="8"/>
</dbReference>
<evidence type="ECO:0000256" key="2">
    <source>
        <dbReference type="SAM" id="MobiDB-lite"/>
    </source>
</evidence>
<feature type="compositionally biased region" description="Acidic residues" evidence="2">
    <location>
        <begin position="3257"/>
        <end position="3302"/>
    </location>
</feature>
<feature type="coiled-coil region" evidence="1">
    <location>
        <begin position="198"/>
        <end position="225"/>
    </location>
</feature>
<dbReference type="NCBIfam" id="TIGR01477">
    <property type="entry name" value="RIFIN"/>
    <property type="match status" value="1"/>
</dbReference>
<feature type="domain" description="Duffy-antigen binding" evidence="5">
    <location>
        <begin position="2551"/>
        <end position="2756"/>
    </location>
</feature>
<feature type="compositionally biased region" description="Polar residues" evidence="2">
    <location>
        <begin position="1570"/>
        <end position="1583"/>
    </location>
</feature>
<feature type="domain" description="Duffy-binding-like" evidence="9">
    <location>
        <begin position="306"/>
        <end position="461"/>
    </location>
</feature>
<dbReference type="Pfam" id="PF03011">
    <property type="entry name" value="PFEMP"/>
    <property type="match status" value="2"/>
</dbReference>
<evidence type="ECO:0000259" key="6">
    <source>
        <dbReference type="Pfam" id="PF15445"/>
    </source>
</evidence>
<organism evidence="10 11">
    <name type="scientific">Plasmodium falciparum UGT5.1</name>
    <dbReference type="NCBI Taxonomy" id="1237627"/>
    <lineage>
        <taxon>Eukaryota</taxon>
        <taxon>Sar</taxon>
        <taxon>Alveolata</taxon>
        <taxon>Apicomplexa</taxon>
        <taxon>Aconoidasida</taxon>
        <taxon>Haemosporida</taxon>
        <taxon>Plasmodiidae</taxon>
        <taxon>Plasmodium</taxon>
        <taxon>Plasmodium (Laverania)</taxon>
    </lineage>
</organism>
<feature type="compositionally biased region" description="Basic and acidic residues" evidence="2">
    <location>
        <begin position="2376"/>
        <end position="2391"/>
    </location>
</feature>
<feature type="domain" description="Duffy-antigen binding" evidence="5">
    <location>
        <begin position="124"/>
        <end position="302"/>
    </location>
</feature>
<evidence type="ECO:0000259" key="5">
    <source>
        <dbReference type="Pfam" id="PF05424"/>
    </source>
</evidence>
<name>W7JX87_PLAFA</name>
<feature type="compositionally biased region" description="Pro residues" evidence="2">
    <location>
        <begin position="2394"/>
        <end position="2403"/>
    </location>
</feature>
<feature type="region of interest" description="Disordered" evidence="2">
    <location>
        <begin position="3227"/>
        <end position="3322"/>
    </location>
</feature>
<dbReference type="FunFam" id="1.20.1310.20:FF:000004">
    <property type="entry name" value="Erythrocyte membrane protein 1, PfEMP1"/>
    <property type="match status" value="1"/>
</dbReference>
<feature type="coiled-coil region" evidence="1">
    <location>
        <begin position="2616"/>
        <end position="2643"/>
    </location>
</feature>
<feature type="domain" description="Plasmodium falciparum erythrocyte membrane protein 1 acidic terminal segment" evidence="6">
    <location>
        <begin position="3335"/>
        <end position="3717"/>
    </location>
</feature>
<feature type="domain" description="Duffy-binding-like" evidence="4">
    <location>
        <begin position="571"/>
        <end position="714"/>
    </location>
</feature>
<keyword evidence="1" id="KW-0175">Coiled coil</keyword>
<evidence type="ECO:0000259" key="7">
    <source>
        <dbReference type="Pfam" id="PF18562"/>
    </source>
</evidence>